<sequence length="545" mass="61569">MSTDFPEFNKTALRIRTLTATLRRMHNTERPPSSPSEVSSFLRHMATLLTCGSDTDPPTKQVVAVTGGIEETGVKTLVVVQNESPGPEAFSLQGHDIAKSDEPFDEIISGPSSVPLEKHISDLLGLLPRCKLYSRLTSDTRRWSIRVHEALEAWVPDEGDSSLKTLWVKKPRWAGHFYDHSTEVIEKRSTDKGEEWQFSQATAAIWAQALAGLLASLERKIKQYRGSCDTDKKHTSWLSTNQPKPDFETTLRSINDVTYSLYTFVYRNSKILKMLLAQKSLQKVFRTQRKRVRVNSARDGSSWASDVTAERDDEEPELAHEMRETEGDCVYRYLQLIVAWHAAIESLLQPRYRNVLSNISVGMVEVAGSEPELMQADEFVAEYYARRSFLVFNATKVEVREVLEPAIPKKFSGTIHAEATLMGLLTYFSRQGDASYYAGDILNINILKESIEPALVKPAIGVGKKCCWCCYRLATLLPQHYGDENPISLPGTHGILYGWCPPRVGVEVEVLKRLESKLWVKLDRAIHLRLLRREAAHSRQSSGIF</sequence>
<dbReference type="AlphaFoldDB" id="A0A8S0W4X5"/>
<keyword evidence="2" id="KW-1185">Reference proteome</keyword>
<dbReference type="EMBL" id="CACVBS010000095">
    <property type="protein sequence ID" value="CAA7270715.1"/>
    <property type="molecule type" value="Genomic_DNA"/>
</dbReference>
<reference evidence="1 2" key="1">
    <citation type="submission" date="2020-01" db="EMBL/GenBank/DDBJ databases">
        <authorList>
            <person name="Gupta K D."/>
        </authorList>
    </citation>
    <scope>NUCLEOTIDE SEQUENCE [LARGE SCALE GENOMIC DNA]</scope>
</reference>
<proteinExistence type="predicted"/>
<evidence type="ECO:0000313" key="2">
    <source>
        <dbReference type="Proteomes" id="UP000467700"/>
    </source>
</evidence>
<dbReference type="Proteomes" id="UP000467700">
    <property type="component" value="Unassembled WGS sequence"/>
</dbReference>
<dbReference type="InterPro" id="IPR027796">
    <property type="entry name" value="OTT_1508_deam-like"/>
</dbReference>
<comment type="caution">
    <text evidence="1">The sequence shown here is derived from an EMBL/GenBank/DDBJ whole genome shotgun (WGS) entry which is preliminary data.</text>
</comment>
<accession>A0A8S0W4X5</accession>
<name>A0A8S0W4X5_CYCAE</name>
<dbReference type="OrthoDB" id="3065631at2759"/>
<gene>
    <name evidence="1" type="ORF">AAE3_LOCUS12965</name>
</gene>
<dbReference type="Pfam" id="PF14441">
    <property type="entry name" value="OTT_1508_deam"/>
    <property type="match status" value="1"/>
</dbReference>
<protein>
    <submittedName>
        <fullName evidence="1">Uncharacterized protein</fullName>
    </submittedName>
</protein>
<organism evidence="1 2">
    <name type="scientific">Cyclocybe aegerita</name>
    <name type="common">Black poplar mushroom</name>
    <name type="synonym">Agrocybe aegerita</name>
    <dbReference type="NCBI Taxonomy" id="1973307"/>
    <lineage>
        <taxon>Eukaryota</taxon>
        <taxon>Fungi</taxon>
        <taxon>Dikarya</taxon>
        <taxon>Basidiomycota</taxon>
        <taxon>Agaricomycotina</taxon>
        <taxon>Agaricomycetes</taxon>
        <taxon>Agaricomycetidae</taxon>
        <taxon>Agaricales</taxon>
        <taxon>Agaricineae</taxon>
        <taxon>Bolbitiaceae</taxon>
        <taxon>Cyclocybe</taxon>
    </lineage>
</organism>
<evidence type="ECO:0000313" key="1">
    <source>
        <dbReference type="EMBL" id="CAA7270715.1"/>
    </source>
</evidence>